<protein>
    <submittedName>
        <fullName evidence="2">Uncharacterized protein</fullName>
    </submittedName>
</protein>
<dbReference type="EMBL" id="GGEC01065829">
    <property type="protein sequence ID" value="MBX46313.1"/>
    <property type="molecule type" value="Transcribed_RNA"/>
</dbReference>
<name>A0A2P2NV44_RHIMU</name>
<evidence type="ECO:0000256" key="1">
    <source>
        <dbReference type="SAM" id="Phobius"/>
    </source>
</evidence>
<keyword evidence="1" id="KW-1133">Transmembrane helix</keyword>
<evidence type="ECO:0000313" key="2">
    <source>
        <dbReference type="EMBL" id="MBX46313.1"/>
    </source>
</evidence>
<keyword evidence="1" id="KW-0472">Membrane</keyword>
<organism evidence="2">
    <name type="scientific">Rhizophora mucronata</name>
    <name type="common">Asiatic mangrove</name>
    <dbReference type="NCBI Taxonomy" id="61149"/>
    <lineage>
        <taxon>Eukaryota</taxon>
        <taxon>Viridiplantae</taxon>
        <taxon>Streptophyta</taxon>
        <taxon>Embryophyta</taxon>
        <taxon>Tracheophyta</taxon>
        <taxon>Spermatophyta</taxon>
        <taxon>Magnoliopsida</taxon>
        <taxon>eudicotyledons</taxon>
        <taxon>Gunneridae</taxon>
        <taxon>Pentapetalae</taxon>
        <taxon>rosids</taxon>
        <taxon>fabids</taxon>
        <taxon>Malpighiales</taxon>
        <taxon>Rhizophoraceae</taxon>
        <taxon>Rhizophora</taxon>
    </lineage>
</organism>
<sequence length="50" mass="5945">MVCFCLFSCVLQLESFSVLMATILVHVVFLDSMEVLILSFWFFWLFLGRY</sequence>
<proteinExistence type="predicted"/>
<feature type="transmembrane region" description="Helical" evidence="1">
    <location>
        <begin position="27"/>
        <end position="47"/>
    </location>
</feature>
<reference evidence="2" key="1">
    <citation type="submission" date="2018-02" db="EMBL/GenBank/DDBJ databases">
        <title>Rhizophora mucronata_Transcriptome.</title>
        <authorList>
            <person name="Meera S.P."/>
            <person name="Sreeshan A."/>
            <person name="Augustine A."/>
        </authorList>
    </citation>
    <scope>NUCLEOTIDE SEQUENCE</scope>
    <source>
        <tissue evidence="2">Leaf</tissue>
    </source>
</reference>
<accession>A0A2P2NV44</accession>
<dbReference type="AlphaFoldDB" id="A0A2P2NV44"/>
<keyword evidence="1" id="KW-0812">Transmembrane</keyword>